<reference evidence="2 3" key="1">
    <citation type="submission" date="2014-04" db="EMBL/GenBank/DDBJ databases">
        <title>A comprehensive comparison of genomes of Erythrobacter spp. strains.</title>
        <authorList>
            <person name="Zheng Q."/>
        </authorList>
    </citation>
    <scope>NUCLEOTIDE SEQUENCE [LARGE SCALE GENOMIC DNA]</scope>
    <source>
        <strain evidence="2 3">DSM 6997</strain>
    </source>
</reference>
<dbReference type="STRING" id="1044.EH31_12485"/>
<dbReference type="EMBL" id="JMIW01000005">
    <property type="protein sequence ID" value="KEO89456.1"/>
    <property type="molecule type" value="Genomic_DNA"/>
</dbReference>
<dbReference type="AlphaFoldDB" id="A0A074M476"/>
<dbReference type="Proteomes" id="UP000027647">
    <property type="component" value="Unassembled WGS sequence"/>
</dbReference>
<name>A0A074M476_ERYLO</name>
<organism evidence="2 3">
    <name type="scientific">Erythrobacter longus</name>
    <dbReference type="NCBI Taxonomy" id="1044"/>
    <lineage>
        <taxon>Bacteria</taxon>
        <taxon>Pseudomonadati</taxon>
        <taxon>Pseudomonadota</taxon>
        <taxon>Alphaproteobacteria</taxon>
        <taxon>Sphingomonadales</taxon>
        <taxon>Erythrobacteraceae</taxon>
        <taxon>Erythrobacter/Porphyrobacter group</taxon>
        <taxon>Erythrobacter</taxon>
    </lineage>
</organism>
<evidence type="ECO:0000256" key="1">
    <source>
        <dbReference type="SAM" id="Phobius"/>
    </source>
</evidence>
<comment type="caution">
    <text evidence="2">The sequence shown here is derived from an EMBL/GenBank/DDBJ whole genome shotgun (WGS) entry which is preliminary data.</text>
</comment>
<gene>
    <name evidence="2" type="ORF">EH31_12485</name>
</gene>
<evidence type="ECO:0000313" key="3">
    <source>
        <dbReference type="Proteomes" id="UP000027647"/>
    </source>
</evidence>
<keyword evidence="1" id="KW-0472">Membrane</keyword>
<proteinExistence type="predicted"/>
<evidence type="ECO:0000313" key="2">
    <source>
        <dbReference type="EMBL" id="KEO89456.1"/>
    </source>
</evidence>
<keyword evidence="1" id="KW-0812">Transmembrane</keyword>
<sequence>MTDLVTVSIAVSRAEALVVASMLEGYGIPVHIGGDRQGSTEYLSLAYGGYRLWISQDDHEVASQIIRQSGALDEGDQRKWPRRALVRFLLIWTGLKVAIVIGFSGASGVSPPLYALGFVMLESLTAPVNPQGRADYFLASPS</sequence>
<protein>
    <recommendedName>
        <fullName evidence="4">DUF2007 domain-containing protein</fullName>
    </recommendedName>
</protein>
<keyword evidence="1" id="KW-1133">Transmembrane helix</keyword>
<dbReference type="OrthoDB" id="7428341at2"/>
<keyword evidence="3" id="KW-1185">Reference proteome</keyword>
<accession>A0A074M476</accession>
<evidence type="ECO:0008006" key="4">
    <source>
        <dbReference type="Google" id="ProtNLM"/>
    </source>
</evidence>
<feature type="transmembrane region" description="Helical" evidence="1">
    <location>
        <begin position="84"/>
        <end position="106"/>
    </location>
</feature>
<dbReference type="RefSeq" id="WP_034960597.1">
    <property type="nucleotide sequence ID" value="NZ_JMIW01000005.1"/>
</dbReference>